<protein>
    <submittedName>
        <fullName evidence="1">Uncharacterized protein</fullName>
    </submittedName>
</protein>
<gene>
    <name evidence="1" type="ORF">METZ01_LOCUS19598</name>
</gene>
<proteinExistence type="predicted"/>
<dbReference type="AlphaFoldDB" id="A0A381PJE3"/>
<name>A0A381PJE3_9ZZZZ</name>
<accession>A0A381PJE3</accession>
<evidence type="ECO:0000313" key="1">
    <source>
        <dbReference type="EMBL" id="SUZ66744.1"/>
    </source>
</evidence>
<organism evidence="1">
    <name type="scientific">marine metagenome</name>
    <dbReference type="NCBI Taxonomy" id="408172"/>
    <lineage>
        <taxon>unclassified sequences</taxon>
        <taxon>metagenomes</taxon>
        <taxon>ecological metagenomes</taxon>
    </lineage>
</organism>
<dbReference type="EMBL" id="UINC01000993">
    <property type="protein sequence ID" value="SUZ66744.1"/>
    <property type="molecule type" value="Genomic_DNA"/>
</dbReference>
<sequence length="22" mass="2260">MLATGKVDKKTLGSKAVDLAGR</sequence>
<reference evidence="1" key="1">
    <citation type="submission" date="2018-05" db="EMBL/GenBank/DDBJ databases">
        <authorList>
            <person name="Lanie J.A."/>
            <person name="Ng W.-L."/>
            <person name="Kazmierczak K.M."/>
            <person name="Andrzejewski T.M."/>
            <person name="Davidsen T.M."/>
            <person name="Wayne K.J."/>
            <person name="Tettelin H."/>
            <person name="Glass J.I."/>
            <person name="Rusch D."/>
            <person name="Podicherti R."/>
            <person name="Tsui H.-C.T."/>
            <person name="Winkler M.E."/>
        </authorList>
    </citation>
    <scope>NUCLEOTIDE SEQUENCE</scope>
</reference>